<name>A0A5N5ZZH1_9ACTN</name>
<organism evidence="2 3">
    <name type="scientific">Streptomyces mimosae</name>
    <dbReference type="NCBI Taxonomy" id="2586635"/>
    <lineage>
        <taxon>Bacteria</taxon>
        <taxon>Bacillati</taxon>
        <taxon>Actinomycetota</taxon>
        <taxon>Actinomycetes</taxon>
        <taxon>Kitasatosporales</taxon>
        <taxon>Streptomycetaceae</taxon>
        <taxon>Streptomyces</taxon>
    </lineage>
</organism>
<dbReference type="Gene3D" id="2.130.10.10">
    <property type="entry name" value="YVTN repeat-like/Quinoprotein amine dehydrogenase"/>
    <property type="match status" value="2"/>
</dbReference>
<dbReference type="InterPro" id="IPR018391">
    <property type="entry name" value="PQQ_b-propeller_rpt"/>
</dbReference>
<sequence>MVTDGASGTLHAVDLGSGERLWSLGAEAHTPEGTERSVTVRVALTGETVLVNTLYDTGDDSFVSAVSALDGPTGRVRWTREADRLMAPALTVADGVVFCGMWRDDGSFFTALDVDSGEALWEHRRAADGDPSRGEATTIAVADGTAYFGDSDGKLHAFDARRGTPLWSFAPDVRIEEWLEPVVVADGVVLGATGDGSGTGGPGEVHAVAADSGEPLWTEPTEDEPLVHAPLDGAALYSVATGTLHALDLRTGESPTETRLSTGNPDPAVVGDRVYFDGGDGRLRAGGISLGGG</sequence>
<gene>
    <name evidence="2" type="ORF">FH607_026635</name>
</gene>
<dbReference type="InterPro" id="IPR011047">
    <property type="entry name" value="Quinoprotein_ADH-like_sf"/>
</dbReference>
<proteinExistence type="predicted"/>
<evidence type="ECO:0000313" key="2">
    <source>
        <dbReference type="EMBL" id="KAB8161213.1"/>
    </source>
</evidence>
<dbReference type="InterPro" id="IPR002372">
    <property type="entry name" value="PQQ_rpt_dom"/>
</dbReference>
<dbReference type="AlphaFoldDB" id="A0A5N5ZZH1"/>
<dbReference type="PANTHER" id="PTHR34512">
    <property type="entry name" value="CELL SURFACE PROTEIN"/>
    <property type="match status" value="1"/>
</dbReference>
<comment type="caution">
    <text evidence="2">The sequence shown here is derived from an EMBL/GenBank/DDBJ whole genome shotgun (WGS) entry which is preliminary data.</text>
</comment>
<dbReference type="SUPFAM" id="SSF50998">
    <property type="entry name" value="Quinoprotein alcohol dehydrogenase-like"/>
    <property type="match status" value="2"/>
</dbReference>
<feature type="domain" description="Pyrrolo-quinoline quinone repeat" evidence="1">
    <location>
        <begin position="7"/>
        <end position="168"/>
    </location>
</feature>
<dbReference type="Pfam" id="PF13360">
    <property type="entry name" value="PQQ_2"/>
    <property type="match status" value="2"/>
</dbReference>
<protein>
    <submittedName>
        <fullName evidence="2">PQQ-binding-like beta-propeller repeat protein</fullName>
    </submittedName>
</protein>
<dbReference type="PANTHER" id="PTHR34512:SF30">
    <property type="entry name" value="OUTER MEMBRANE PROTEIN ASSEMBLY FACTOR BAMB"/>
    <property type="match status" value="1"/>
</dbReference>
<evidence type="ECO:0000259" key="1">
    <source>
        <dbReference type="Pfam" id="PF13360"/>
    </source>
</evidence>
<feature type="domain" description="Pyrrolo-quinoline quinone repeat" evidence="1">
    <location>
        <begin position="203"/>
        <end position="285"/>
    </location>
</feature>
<dbReference type="EMBL" id="VDLY02000021">
    <property type="protein sequence ID" value="KAB8161213.1"/>
    <property type="molecule type" value="Genomic_DNA"/>
</dbReference>
<reference evidence="2" key="1">
    <citation type="submission" date="2019-10" db="EMBL/GenBank/DDBJ databases">
        <title>Nonomuraea sp. nov., isolated from Phyllanthus amarus.</title>
        <authorList>
            <person name="Klykleung N."/>
            <person name="Tanasupawat S."/>
        </authorList>
    </citation>
    <scope>NUCLEOTIDE SEQUENCE [LARGE SCALE GENOMIC DNA]</scope>
    <source>
        <strain evidence="2">3MP-10</strain>
    </source>
</reference>
<dbReference type="Proteomes" id="UP000314251">
    <property type="component" value="Unassembled WGS sequence"/>
</dbReference>
<evidence type="ECO:0000313" key="3">
    <source>
        <dbReference type="Proteomes" id="UP000314251"/>
    </source>
</evidence>
<dbReference type="SMART" id="SM00564">
    <property type="entry name" value="PQQ"/>
    <property type="match status" value="6"/>
</dbReference>
<dbReference type="OrthoDB" id="155383at2"/>
<dbReference type="InterPro" id="IPR015943">
    <property type="entry name" value="WD40/YVTN_repeat-like_dom_sf"/>
</dbReference>
<keyword evidence="3" id="KW-1185">Reference proteome</keyword>
<accession>A0A5N5ZZH1</accession>